<name>A0ABY5DSP0_9ACTN</name>
<sequence length="161" mass="17734">MLAPARRWALRELKAHPGQAVLAGGCPAPWTLRVLRDLVGDSGSVLTVEGNPTRARHAKALIASEGWSNLRVVADLASEIDRPIHVDRVLLDDGTCLIDREALASILATLRPAARVVAVCRRGDKRRRDLEQQLSRPGFTETCCLGFLSRQWERGEPDRIA</sequence>
<dbReference type="RefSeq" id="WP_254570690.1">
    <property type="nucleotide sequence ID" value="NZ_CP098502.1"/>
</dbReference>
<dbReference type="Gene3D" id="3.40.50.150">
    <property type="entry name" value="Vaccinia Virus protein VP39"/>
    <property type="match status" value="1"/>
</dbReference>
<proteinExistence type="predicted"/>
<dbReference type="InterPro" id="IPR029063">
    <property type="entry name" value="SAM-dependent_MTases_sf"/>
</dbReference>
<reference evidence="1 2" key="1">
    <citation type="submission" date="2022-06" db="EMBL/GenBank/DDBJ databases">
        <title>Paraconexibacter antarcticus.</title>
        <authorList>
            <person name="Kim C.S."/>
        </authorList>
    </citation>
    <scope>NUCLEOTIDE SEQUENCE [LARGE SCALE GENOMIC DNA]</scope>
    <source>
        <strain evidence="1 2">02-257</strain>
    </source>
</reference>
<organism evidence="1 2">
    <name type="scientific">Paraconexibacter antarcticus</name>
    <dbReference type="NCBI Taxonomy" id="2949664"/>
    <lineage>
        <taxon>Bacteria</taxon>
        <taxon>Bacillati</taxon>
        <taxon>Actinomycetota</taxon>
        <taxon>Thermoleophilia</taxon>
        <taxon>Solirubrobacterales</taxon>
        <taxon>Paraconexibacteraceae</taxon>
        <taxon>Paraconexibacter</taxon>
    </lineage>
</organism>
<gene>
    <name evidence="1" type="ORF">NBH00_21870</name>
</gene>
<evidence type="ECO:0000313" key="2">
    <source>
        <dbReference type="Proteomes" id="UP001056035"/>
    </source>
</evidence>
<dbReference type="Proteomes" id="UP001056035">
    <property type="component" value="Chromosome"/>
</dbReference>
<dbReference type="EMBL" id="CP098502">
    <property type="protein sequence ID" value="UTI63976.1"/>
    <property type="molecule type" value="Genomic_DNA"/>
</dbReference>
<dbReference type="SUPFAM" id="SSF53335">
    <property type="entry name" value="S-adenosyl-L-methionine-dependent methyltransferases"/>
    <property type="match status" value="1"/>
</dbReference>
<accession>A0ABY5DSP0</accession>
<evidence type="ECO:0000313" key="1">
    <source>
        <dbReference type="EMBL" id="UTI63976.1"/>
    </source>
</evidence>
<protein>
    <submittedName>
        <fullName evidence="1">Uncharacterized protein</fullName>
    </submittedName>
</protein>
<dbReference type="PROSITE" id="PS51257">
    <property type="entry name" value="PROKAR_LIPOPROTEIN"/>
    <property type="match status" value="1"/>
</dbReference>
<keyword evidence="2" id="KW-1185">Reference proteome</keyword>